<proteinExistence type="predicted"/>
<feature type="region of interest" description="Disordered" evidence="1">
    <location>
        <begin position="1"/>
        <end position="26"/>
    </location>
</feature>
<protein>
    <submittedName>
        <fullName evidence="2">Uncharacterized protein</fullName>
    </submittedName>
</protein>
<gene>
    <name evidence="2" type="ORF">N7450_010396</name>
</gene>
<dbReference type="AlphaFoldDB" id="A0AAD6D7Z0"/>
<evidence type="ECO:0000313" key="2">
    <source>
        <dbReference type="EMBL" id="KAJ5567910.1"/>
    </source>
</evidence>
<name>A0AAD6D7Z0_9EURO</name>
<sequence length="94" mass="10936">MDHYGRRNLETDRTMPEAFDEHPSGDQDNAFIGYEVDTCALLSGKIYSCFHKYDVQCLNSLRLVSVACNFSEASGMWFQWHNTFESRHVFASRF</sequence>
<dbReference type="Proteomes" id="UP001216150">
    <property type="component" value="Unassembled WGS sequence"/>
</dbReference>
<comment type="caution">
    <text evidence="2">The sequence shown here is derived from an EMBL/GenBank/DDBJ whole genome shotgun (WGS) entry which is preliminary data.</text>
</comment>
<evidence type="ECO:0000313" key="3">
    <source>
        <dbReference type="Proteomes" id="UP001216150"/>
    </source>
</evidence>
<accession>A0AAD6D7Z0</accession>
<keyword evidence="3" id="KW-1185">Reference proteome</keyword>
<feature type="compositionally biased region" description="Basic and acidic residues" evidence="1">
    <location>
        <begin position="1"/>
        <end position="25"/>
    </location>
</feature>
<reference evidence="2 3" key="1">
    <citation type="journal article" date="2023" name="IMA Fungus">
        <title>Comparative genomic study of the Penicillium genus elucidates a diverse pangenome and 15 lateral gene transfer events.</title>
        <authorList>
            <person name="Petersen C."/>
            <person name="Sorensen T."/>
            <person name="Nielsen M.R."/>
            <person name="Sondergaard T.E."/>
            <person name="Sorensen J.L."/>
            <person name="Fitzpatrick D.A."/>
            <person name="Frisvad J.C."/>
            <person name="Nielsen K.L."/>
        </authorList>
    </citation>
    <scope>NUCLEOTIDE SEQUENCE [LARGE SCALE GENOMIC DNA]</scope>
    <source>
        <strain evidence="2 3">IBT 29057</strain>
    </source>
</reference>
<organism evidence="2 3">
    <name type="scientific">Penicillium hetheringtonii</name>
    <dbReference type="NCBI Taxonomy" id="911720"/>
    <lineage>
        <taxon>Eukaryota</taxon>
        <taxon>Fungi</taxon>
        <taxon>Dikarya</taxon>
        <taxon>Ascomycota</taxon>
        <taxon>Pezizomycotina</taxon>
        <taxon>Eurotiomycetes</taxon>
        <taxon>Eurotiomycetidae</taxon>
        <taxon>Eurotiales</taxon>
        <taxon>Aspergillaceae</taxon>
        <taxon>Penicillium</taxon>
    </lineage>
</organism>
<dbReference type="EMBL" id="JAQJAC010000010">
    <property type="protein sequence ID" value="KAJ5567910.1"/>
    <property type="molecule type" value="Genomic_DNA"/>
</dbReference>
<evidence type="ECO:0000256" key="1">
    <source>
        <dbReference type="SAM" id="MobiDB-lite"/>
    </source>
</evidence>